<evidence type="ECO:0000256" key="1">
    <source>
        <dbReference type="SAM" id="Coils"/>
    </source>
</evidence>
<feature type="region of interest" description="Disordered" evidence="2">
    <location>
        <begin position="209"/>
        <end position="230"/>
    </location>
</feature>
<keyword evidence="1" id="KW-0175">Coiled coil</keyword>
<organism evidence="4">
    <name type="scientific">Craspedostauros australis</name>
    <dbReference type="NCBI Taxonomy" id="1486917"/>
    <lineage>
        <taxon>Eukaryota</taxon>
        <taxon>Sar</taxon>
        <taxon>Stramenopiles</taxon>
        <taxon>Ochrophyta</taxon>
        <taxon>Bacillariophyta</taxon>
        <taxon>Bacillariophyceae</taxon>
        <taxon>Bacillariophycidae</taxon>
        <taxon>Naviculales</taxon>
        <taxon>Naviculaceae</taxon>
        <taxon>Craspedostauros</taxon>
    </lineage>
</organism>
<name>A0A7R9WT53_9STRA</name>
<evidence type="ECO:0000313" key="4">
    <source>
        <dbReference type="EMBL" id="CAD8333627.1"/>
    </source>
</evidence>
<dbReference type="AlphaFoldDB" id="A0A7R9WT53"/>
<protein>
    <submittedName>
        <fullName evidence="4">Uncharacterized protein</fullName>
    </submittedName>
</protein>
<proteinExistence type="predicted"/>
<accession>A0A7R9WT53</accession>
<sequence>MSIEHAPQITGWSKNLKTSLWMGLRGTTLCHKSAQSMKERARFQMEKSWQMGLIFLSLATAGAACFGRCVYQYRHEMSARERAWVKKIQEEDRLMEKDMDEIEDDTVAIEQAQAAVAQSIESLSREMDISNARIERAEKLIVGMSTSAKAGRMSASERLKEKGAAMKRTTAELAASRKSARADCSSPVSAIVPDDPDSTTPSHVVKYERESFGEEPRSVQSTPTKKSMEDAVMANEWTSEWNDTCEWGYHNSTGPTK</sequence>
<feature type="transmembrane region" description="Helical" evidence="3">
    <location>
        <begin position="49"/>
        <end position="71"/>
    </location>
</feature>
<dbReference type="EMBL" id="HBEF01009137">
    <property type="protein sequence ID" value="CAD8333627.1"/>
    <property type="molecule type" value="Transcribed_RNA"/>
</dbReference>
<evidence type="ECO:0000256" key="2">
    <source>
        <dbReference type="SAM" id="MobiDB-lite"/>
    </source>
</evidence>
<keyword evidence="3" id="KW-0472">Membrane</keyword>
<feature type="coiled-coil region" evidence="1">
    <location>
        <begin position="85"/>
        <end position="140"/>
    </location>
</feature>
<reference evidence="4" key="1">
    <citation type="submission" date="2021-01" db="EMBL/GenBank/DDBJ databases">
        <authorList>
            <person name="Corre E."/>
            <person name="Pelletier E."/>
            <person name="Niang G."/>
            <person name="Scheremetjew M."/>
            <person name="Finn R."/>
            <person name="Kale V."/>
            <person name="Holt S."/>
            <person name="Cochrane G."/>
            <person name="Meng A."/>
            <person name="Brown T."/>
            <person name="Cohen L."/>
        </authorList>
    </citation>
    <scope>NUCLEOTIDE SEQUENCE</scope>
    <source>
        <strain evidence="4">CCMP3328</strain>
    </source>
</reference>
<gene>
    <name evidence="4" type="ORF">CAUS1442_LOCUS5729</name>
</gene>
<keyword evidence="3" id="KW-1133">Transmembrane helix</keyword>
<evidence type="ECO:0000256" key="3">
    <source>
        <dbReference type="SAM" id="Phobius"/>
    </source>
</evidence>
<keyword evidence="3" id="KW-0812">Transmembrane</keyword>